<comment type="caution">
    <text evidence="1">The sequence shown here is derived from an EMBL/GenBank/DDBJ whole genome shotgun (WGS) entry which is preliminary data.</text>
</comment>
<dbReference type="Proteomes" id="UP000294832">
    <property type="component" value="Unassembled WGS sequence"/>
</dbReference>
<evidence type="ECO:0000313" key="1">
    <source>
        <dbReference type="EMBL" id="TCN87871.1"/>
    </source>
</evidence>
<gene>
    <name evidence="1" type="ORF">EDC91_1042</name>
</gene>
<proteinExistence type="predicted"/>
<evidence type="ECO:0000313" key="2">
    <source>
        <dbReference type="Proteomes" id="UP000294832"/>
    </source>
</evidence>
<accession>A0A4R2FGN3</accession>
<dbReference type="EMBL" id="SLWF01000004">
    <property type="protein sequence ID" value="TCN87871.1"/>
    <property type="molecule type" value="Genomic_DNA"/>
</dbReference>
<name>A0A4R2FGN3_9GAMM</name>
<dbReference type="AlphaFoldDB" id="A0A4R2FGN3"/>
<reference evidence="1 2" key="1">
    <citation type="submission" date="2019-03" db="EMBL/GenBank/DDBJ databases">
        <title>Freshwater and sediment microbial communities from various areas in North America, analyzing microbe dynamics in response to fracking.</title>
        <authorList>
            <person name="Lamendella R."/>
        </authorList>
    </citation>
    <scope>NUCLEOTIDE SEQUENCE [LARGE SCALE GENOMIC DNA]</scope>
    <source>
        <strain evidence="1 2">74A</strain>
    </source>
</reference>
<dbReference type="RefSeq" id="WP_133037992.1">
    <property type="nucleotide sequence ID" value="NZ_SLWF01000004.1"/>
</dbReference>
<organism evidence="1 2">
    <name type="scientific">Shewanella fodinae</name>
    <dbReference type="NCBI Taxonomy" id="552357"/>
    <lineage>
        <taxon>Bacteria</taxon>
        <taxon>Pseudomonadati</taxon>
        <taxon>Pseudomonadota</taxon>
        <taxon>Gammaproteobacteria</taxon>
        <taxon>Alteromonadales</taxon>
        <taxon>Shewanellaceae</taxon>
        <taxon>Shewanella</taxon>
    </lineage>
</organism>
<keyword evidence="2" id="KW-1185">Reference proteome</keyword>
<protein>
    <submittedName>
        <fullName evidence="1">Uncharacterized protein</fullName>
    </submittedName>
</protein>
<sequence length="194" mass="22809">MNKKMRLILEYAYQVANGKAWTYAPNDDECMRRELGIETVFEITGGLFNSEEQIRKEAFEELLKYVETSGGGNLGRKENEKKTDLSRNTKDMLGFLAIQIKKQKLVSQEKFAEQFGIEARQLRKYKQELTSDSRKLKILEDRFLNENGQFKRSFLENFLRSAEVKKVDNHMELKTFILTWQNHSIALDKLKKQD</sequence>